<reference evidence="18" key="1">
    <citation type="submission" date="2020-10" db="EMBL/GenBank/DDBJ databases">
        <title>Feather gene expression reveals the developmental basis of iridescence in African starlings.</title>
        <authorList>
            <person name="Rubenstein D.R."/>
        </authorList>
    </citation>
    <scope>NUCLEOTIDE SEQUENCE</scope>
    <source>
        <strain evidence="18">SS15</strain>
        <tissue evidence="18">Liver</tissue>
    </source>
</reference>
<feature type="transmembrane region" description="Helical" evidence="16">
    <location>
        <begin position="27"/>
        <end position="50"/>
    </location>
</feature>
<keyword evidence="2" id="KW-0813">Transport</keyword>
<evidence type="ECO:0000256" key="8">
    <source>
        <dbReference type="ARBA" id="ARBA00022837"/>
    </source>
</evidence>
<evidence type="ECO:0000256" key="5">
    <source>
        <dbReference type="ARBA" id="ARBA00022673"/>
    </source>
</evidence>
<dbReference type="Gene3D" id="1.10.287.70">
    <property type="match status" value="1"/>
</dbReference>
<keyword evidence="7" id="KW-0677">Repeat</keyword>
<gene>
    <name evidence="19" type="ORF">IHE44_0010996</name>
    <name evidence="18" type="ORF">IHE44_010723</name>
</gene>
<evidence type="ECO:0000259" key="17">
    <source>
        <dbReference type="Pfam" id="PF00520"/>
    </source>
</evidence>
<proteinExistence type="predicted"/>
<feature type="domain" description="Ion transport" evidence="17">
    <location>
        <begin position="15"/>
        <end position="57"/>
    </location>
</feature>
<dbReference type="GO" id="GO:0005891">
    <property type="term" value="C:voltage-gated calcium channel complex"/>
    <property type="evidence" value="ECO:0007669"/>
    <property type="project" value="TreeGrafter"/>
</dbReference>
<evidence type="ECO:0000256" key="16">
    <source>
        <dbReference type="SAM" id="Phobius"/>
    </source>
</evidence>
<name>A0A835ND97_9PASS</name>
<evidence type="ECO:0000256" key="3">
    <source>
        <dbReference type="ARBA" id="ARBA00022475"/>
    </source>
</evidence>
<evidence type="ECO:0000256" key="1">
    <source>
        <dbReference type="ARBA" id="ARBA00004651"/>
    </source>
</evidence>
<reference evidence="19" key="3">
    <citation type="submission" date="2022-01" db="EMBL/GenBank/DDBJ databases">
        <authorList>
            <person name="Rubenstein D.R."/>
        </authorList>
    </citation>
    <scope>NUCLEOTIDE SEQUENCE</scope>
    <source>
        <strain evidence="19">SS15</strain>
        <tissue evidence="19">Liver</tissue>
    </source>
</reference>
<comment type="subcellular location">
    <subcellularLocation>
        <location evidence="1">Cell membrane</location>
        <topology evidence="1">Multi-pass membrane protein</topology>
    </subcellularLocation>
</comment>
<protein>
    <recommendedName>
        <fullName evidence="17">Ion transport domain-containing protein</fullName>
    </recommendedName>
</protein>
<keyword evidence="6 16" id="KW-0812">Transmembrane</keyword>
<evidence type="ECO:0000256" key="4">
    <source>
        <dbReference type="ARBA" id="ARBA00022568"/>
    </source>
</evidence>
<evidence type="ECO:0000313" key="18">
    <source>
        <dbReference type="EMBL" id="KAG0113353.1"/>
    </source>
</evidence>
<evidence type="ECO:0000256" key="15">
    <source>
        <dbReference type="ARBA" id="ARBA00036634"/>
    </source>
</evidence>
<keyword evidence="14" id="KW-0407">Ion channel</keyword>
<comment type="catalytic activity">
    <reaction evidence="15">
        <text>Ca(2+)(in) = Ca(2+)(out)</text>
        <dbReference type="Rhea" id="RHEA:29671"/>
        <dbReference type="ChEBI" id="CHEBI:29108"/>
    </reaction>
</comment>
<evidence type="ECO:0000256" key="7">
    <source>
        <dbReference type="ARBA" id="ARBA00022737"/>
    </source>
</evidence>
<keyword evidence="13" id="KW-1015">Disulfide bond</keyword>
<dbReference type="InterPro" id="IPR050599">
    <property type="entry name" value="VDCC_alpha-1_subunit"/>
</dbReference>
<dbReference type="Pfam" id="PF00520">
    <property type="entry name" value="Ion_trans"/>
    <property type="match status" value="1"/>
</dbReference>
<evidence type="ECO:0000256" key="14">
    <source>
        <dbReference type="ARBA" id="ARBA00023303"/>
    </source>
</evidence>
<dbReference type="PANTHER" id="PTHR45628">
    <property type="entry name" value="VOLTAGE-DEPENDENT CALCIUM CHANNEL TYPE A SUBUNIT ALPHA-1"/>
    <property type="match status" value="1"/>
</dbReference>
<accession>A0A835ND97</accession>
<keyword evidence="20" id="KW-1185">Reference proteome</keyword>
<dbReference type="GO" id="GO:0045202">
    <property type="term" value="C:synapse"/>
    <property type="evidence" value="ECO:0007669"/>
    <property type="project" value="GOC"/>
</dbReference>
<dbReference type="EMBL" id="JADDUC020000037">
    <property type="protein sequence ID" value="KAI1229664.1"/>
    <property type="molecule type" value="Genomic_DNA"/>
</dbReference>
<keyword evidence="5" id="KW-0107">Calcium channel</keyword>
<dbReference type="GO" id="GO:0008331">
    <property type="term" value="F:high voltage-gated calcium channel activity"/>
    <property type="evidence" value="ECO:0007669"/>
    <property type="project" value="TreeGrafter"/>
</dbReference>
<evidence type="ECO:0000256" key="13">
    <source>
        <dbReference type="ARBA" id="ARBA00023157"/>
    </source>
</evidence>
<dbReference type="PANTHER" id="PTHR45628:SF3">
    <property type="entry name" value="VOLTAGE-DEPENDENT P_Q-TYPE CALCIUM CHANNEL SUBUNIT ALPHA-1A"/>
    <property type="match status" value="1"/>
</dbReference>
<evidence type="ECO:0000313" key="20">
    <source>
        <dbReference type="Proteomes" id="UP000618051"/>
    </source>
</evidence>
<comment type="caution">
    <text evidence="18">The sequence shown here is derived from an EMBL/GenBank/DDBJ whole genome shotgun (WGS) entry which is preliminary data.</text>
</comment>
<keyword evidence="8" id="KW-0106">Calcium</keyword>
<keyword evidence="11" id="KW-0406">Ion transport</keyword>
<evidence type="ECO:0000256" key="11">
    <source>
        <dbReference type="ARBA" id="ARBA00023065"/>
    </source>
</evidence>
<evidence type="ECO:0000256" key="10">
    <source>
        <dbReference type="ARBA" id="ARBA00022989"/>
    </source>
</evidence>
<keyword evidence="12 16" id="KW-0472">Membrane</keyword>
<evidence type="ECO:0000256" key="6">
    <source>
        <dbReference type="ARBA" id="ARBA00022692"/>
    </source>
</evidence>
<keyword evidence="3" id="KW-1003">Cell membrane</keyword>
<keyword evidence="4" id="KW-0109">Calcium transport</keyword>
<dbReference type="Proteomes" id="UP000618051">
    <property type="component" value="Unassembled WGS sequence"/>
</dbReference>
<keyword evidence="10 16" id="KW-1133">Transmembrane helix</keyword>
<organism evidence="18">
    <name type="scientific">Lamprotornis superbus</name>
    <dbReference type="NCBI Taxonomy" id="245042"/>
    <lineage>
        <taxon>Eukaryota</taxon>
        <taxon>Metazoa</taxon>
        <taxon>Chordata</taxon>
        <taxon>Craniata</taxon>
        <taxon>Vertebrata</taxon>
        <taxon>Euteleostomi</taxon>
        <taxon>Archelosauria</taxon>
        <taxon>Archosauria</taxon>
        <taxon>Dinosauria</taxon>
        <taxon>Saurischia</taxon>
        <taxon>Theropoda</taxon>
        <taxon>Coelurosauria</taxon>
        <taxon>Aves</taxon>
        <taxon>Neognathae</taxon>
        <taxon>Neoaves</taxon>
        <taxon>Telluraves</taxon>
        <taxon>Australaves</taxon>
        <taxon>Passeriformes</taxon>
        <taxon>Sturnidae</taxon>
        <taxon>Lamprotornis</taxon>
    </lineage>
</organism>
<dbReference type="EMBL" id="JADDUC010000459">
    <property type="protein sequence ID" value="KAG0113353.1"/>
    <property type="molecule type" value="Genomic_DNA"/>
</dbReference>
<reference evidence="19 20" key="2">
    <citation type="journal article" date="2021" name="J. Hered.">
        <title>Feather Gene Expression Elucidates the Developmental Basis of Plumage Iridescence in African Starlings.</title>
        <authorList>
            <person name="Rubenstein D.R."/>
            <person name="Corvelo A."/>
            <person name="MacManes M.D."/>
            <person name="Maia R."/>
            <person name="Narzisi G."/>
            <person name="Rousaki A."/>
            <person name="Vandenabeele P."/>
            <person name="Shawkey M.D."/>
            <person name="Solomon J."/>
        </authorList>
    </citation>
    <scope>NUCLEOTIDE SEQUENCE [LARGE SCALE GENOMIC DNA]</scope>
    <source>
        <strain evidence="19">SS15</strain>
    </source>
</reference>
<evidence type="ECO:0000313" key="19">
    <source>
        <dbReference type="EMBL" id="KAI1229664.1"/>
    </source>
</evidence>
<dbReference type="GO" id="GO:0043025">
    <property type="term" value="C:neuronal cell body"/>
    <property type="evidence" value="ECO:0007669"/>
    <property type="project" value="TreeGrafter"/>
</dbReference>
<evidence type="ECO:0000256" key="2">
    <source>
        <dbReference type="ARBA" id="ARBA00022448"/>
    </source>
</evidence>
<dbReference type="InterPro" id="IPR005821">
    <property type="entry name" value="Ion_trans_dom"/>
</dbReference>
<dbReference type="AlphaFoldDB" id="A0A835ND97"/>
<dbReference type="GO" id="GO:0007268">
    <property type="term" value="P:chemical synaptic transmission"/>
    <property type="evidence" value="ECO:0007669"/>
    <property type="project" value="TreeGrafter"/>
</dbReference>
<keyword evidence="9" id="KW-0851">Voltage-gated channel</keyword>
<evidence type="ECO:0000256" key="12">
    <source>
        <dbReference type="ARBA" id="ARBA00023136"/>
    </source>
</evidence>
<dbReference type="GO" id="GO:0098703">
    <property type="term" value="P:calcium ion import across plasma membrane"/>
    <property type="evidence" value="ECO:0007669"/>
    <property type="project" value="TreeGrafter"/>
</dbReference>
<evidence type="ECO:0000256" key="9">
    <source>
        <dbReference type="ARBA" id="ARBA00022882"/>
    </source>
</evidence>
<sequence length="70" mass="8216">MGVLKHSVDATYENQGPSPGYRMEMSIFYVVYFVVFPFFFVNIFVALIIITFQEQGDKMMEEYSLEKNEV</sequence>